<proteinExistence type="predicted"/>
<dbReference type="Proteomes" id="UP000762676">
    <property type="component" value="Unassembled WGS sequence"/>
</dbReference>
<name>A0AAV4HM52_9GAST</name>
<evidence type="ECO:0000313" key="2">
    <source>
        <dbReference type="Proteomes" id="UP000762676"/>
    </source>
</evidence>
<evidence type="ECO:0000313" key="1">
    <source>
        <dbReference type="EMBL" id="GFR98983.1"/>
    </source>
</evidence>
<comment type="caution">
    <text evidence="1">The sequence shown here is derived from an EMBL/GenBank/DDBJ whole genome shotgun (WGS) entry which is preliminary data.</text>
</comment>
<keyword evidence="2" id="KW-1185">Reference proteome</keyword>
<sequence length="141" mass="15678">MLEYVWSIANGEAFLPMLHARSSVLSSFIFSLLTIIQISTCDMQVSSYCTEYQSAWVIIQPAPVTPGLAEALIQFCDLHGMSQLAVYSWRSTLGKPQLPHSVLTAGLPDPCNNPRCIYYVAQILWIKRLGCEVLRAASLQI</sequence>
<dbReference type="AlphaFoldDB" id="A0AAV4HM52"/>
<gene>
    <name evidence="1" type="ORF">ElyMa_002782000</name>
</gene>
<reference evidence="1 2" key="1">
    <citation type="journal article" date="2021" name="Elife">
        <title>Chloroplast acquisition without the gene transfer in kleptoplastic sea slugs, Plakobranchus ocellatus.</title>
        <authorList>
            <person name="Maeda T."/>
            <person name="Takahashi S."/>
            <person name="Yoshida T."/>
            <person name="Shimamura S."/>
            <person name="Takaki Y."/>
            <person name="Nagai Y."/>
            <person name="Toyoda A."/>
            <person name="Suzuki Y."/>
            <person name="Arimoto A."/>
            <person name="Ishii H."/>
            <person name="Satoh N."/>
            <person name="Nishiyama T."/>
            <person name="Hasebe M."/>
            <person name="Maruyama T."/>
            <person name="Minagawa J."/>
            <person name="Obokata J."/>
            <person name="Shigenobu S."/>
        </authorList>
    </citation>
    <scope>NUCLEOTIDE SEQUENCE [LARGE SCALE GENOMIC DNA]</scope>
</reference>
<protein>
    <submittedName>
        <fullName evidence="1">Uncharacterized protein</fullName>
    </submittedName>
</protein>
<organism evidence="1 2">
    <name type="scientific">Elysia marginata</name>
    <dbReference type="NCBI Taxonomy" id="1093978"/>
    <lineage>
        <taxon>Eukaryota</taxon>
        <taxon>Metazoa</taxon>
        <taxon>Spiralia</taxon>
        <taxon>Lophotrochozoa</taxon>
        <taxon>Mollusca</taxon>
        <taxon>Gastropoda</taxon>
        <taxon>Heterobranchia</taxon>
        <taxon>Euthyneura</taxon>
        <taxon>Panpulmonata</taxon>
        <taxon>Sacoglossa</taxon>
        <taxon>Placobranchoidea</taxon>
        <taxon>Plakobranchidae</taxon>
        <taxon>Elysia</taxon>
    </lineage>
</organism>
<dbReference type="EMBL" id="BMAT01005732">
    <property type="protein sequence ID" value="GFR98983.1"/>
    <property type="molecule type" value="Genomic_DNA"/>
</dbReference>
<accession>A0AAV4HM52</accession>